<evidence type="ECO:0000256" key="1">
    <source>
        <dbReference type="SAM" id="Phobius"/>
    </source>
</evidence>
<keyword evidence="3" id="KW-1185">Reference proteome</keyword>
<evidence type="ECO:0000313" key="2">
    <source>
        <dbReference type="EMBL" id="MBA0087727.1"/>
    </source>
</evidence>
<name>A0A7V8NUK7_9BACT</name>
<dbReference type="PANTHER" id="PTHR23518:SF2">
    <property type="entry name" value="MAJOR FACILITATOR SUPERFAMILY TRANSPORTER"/>
    <property type="match status" value="1"/>
</dbReference>
<dbReference type="InterPro" id="IPR036259">
    <property type="entry name" value="MFS_trans_sf"/>
</dbReference>
<sequence>MNRFRHIPPGIWALGFVSLFMDISSEMIHSLLPVFIVSVLGVSAAALGLLEGAAEATASVVKIFSGVL</sequence>
<evidence type="ECO:0000313" key="3">
    <source>
        <dbReference type="Proteomes" id="UP000567293"/>
    </source>
</evidence>
<accession>A0A7V8NUK7</accession>
<reference evidence="2" key="1">
    <citation type="submission" date="2020-06" db="EMBL/GenBank/DDBJ databases">
        <title>Legume-microbial interactions unlock mineral nutrients during tropical forest succession.</title>
        <authorList>
            <person name="Epihov D.Z."/>
        </authorList>
    </citation>
    <scope>NUCLEOTIDE SEQUENCE [LARGE SCALE GENOMIC DNA]</scope>
    <source>
        <strain evidence="2">Pan2503</strain>
    </source>
</reference>
<feature type="transmembrane region" description="Helical" evidence="1">
    <location>
        <begin position="31"/>
        <end position="50"/>
    </location>
</feature>
<feature type="transmembrane region" description="Helical" evidence="1">
    <location>
        <begin position="6"/>
        <end position="24"/>
    </location>
</feature>
<comment type="caution">
    <text evidence="2">The sequence shown here is derived from an EMBL/GenBank/DDBJ whole genome shotgun (WGS) entry which is preliminary data.</text>
</comment>
<dbReference type="SUPFAM" id="SSF103473">
    <property type="entry name" value="MFS general substrate transporter"/>
    <property type="match status" value="1"/>
</dbReference>
<keyword evidence="1" id="KW-0472">Membrane</keyword>
<dbReference type="EMBL" id="JACDQQ010002152">
    <property type="protein sequence ID" value="MBA0087727.1"/>
    <property type="molecule type" value="Genomic_DNA"/>
</dbReference>
<dbReference type="AlphaFoldDB" id="A0A7V8NUK7"/>
<keyword evidence="1" id="KW-0812">Transmembrane</keyword>
<organism evidence="2 3">
    <name type="scientific">Candidatus Acidiferrum panamense</name>
    <dbReference type="NCBI Taxonomy" id="2741543"/>
    <lineage>
        <taxon>Bacteria</taxon>
        <taxon>Pseudomonadati</taxon>
        <taxon>Acidobacteriota</taxon>
        <taxon>Terriglobia</taxon>
        <taxon>Candidatus Acidiferrales</taxon>
        <taxon>Candidatus Acidiferrum</taxon>
    </lineage>
</organism>
<dbReference type="PANTHER" id="PTHR23518">
    <property type="entry name" value="C-METHYLTRANSFERASE"/>
    <property type="match status" value="1"/>
</dbReference>
<protein>
    <submittedName>
        <fullName evidence="2">MFS transporter</fullName>
    </submittedName>
</protein>
<proteinExistence type="predicted"/>
<dbReference type="Proteomes" id="UP000567293">
    <property type="component" value="Unassembled WGS sequence"/>
</dbReference>
<gene>
    <name evidence="2" type="ORF">HRJ53_22305</name>
</gene>
<feature type="non-terminal residue" evidence="2">
    <location>
        <position position="68"/>
    </location>
</feature>
<keyword evidence="1" id="KW-1133">Transmembrane helix</keyword>